<organism evidence="4 5">
    <name type="scientific">Phormidium yuhuli AB48</name>
    <dbReference type="NCBI Taxonomy" id="2940671"/>
    <lineage>
        <taxon>Bacteria</taxon>
        <taxon>Bacillati</taxon>
        <taxon>Cyanobacteriota</taxon>
        <taxon>Cyanophyceae</taxon>
        <taxon>Oscillatoriophycideae</taxon>
        <taxon>Oscillatoriales</taxon>
        <taxon>Oscillatoriaceae</taxon>
        <taxon>Phormidium</taxon>
        <taxon>Phormidium yuhuli</taxon>
    </lineage>
</organism>
<evidence type="ECO:0000256" key="2">
    <source>
        <dbReference type="ARBA" id="ARBA00022803"/>
    </source>
</evidence>
<dbReference type="InterPro" id="IPR011990">
    <property type="entry name" value="TPR-like_helical_dom_sf"/>
</dbReference>
<dbReference type="SUPFAM" id="SSF48452">
    <property type="entry name" value="TPR-like"/>
    <property type="match status" value="1"/>
</dbReference>
<dbReference type="Pfam" id="PF13432">
    <property type="entry name" value="TPR_16"/>
    <property type="match status" value="1"/>
</dbReference>
<evidence type="ECO:0000256" key="1">
    <source>
        <dbReference type="ARBA" id="ARBA00022737"/>
    </source>
</evidence>
<dbReference type="Proteomes" id="UP001056708">
    <property type="component" value="Chromosome"/>
</dbReference>
<dbReference type="SMART" id="SM00028">
    <property type="entry name" value="TPR"/>
    <property type="match status" value="2"/>
</dbReference>
<dbReference type="EMBL" id="CP098611">
    <property type="protein sequence ID" value="USR91375.1"/>
    <property type="molecule type" value="Genomic_DNA"/>
</dbReference>
<evidence type="ECO:0000313" key="4">
    <source>
        <dbReference type="EMBL" id="USR91375.1"/>
    </source>
</evidence>
<proteinExistence type="predicted"/>
<protein>
    <submittedName>
        <fullName evidence="4">Tetratricopeptide repeat protein</fullName>
    </submittedName>
</protein>
<dbReference type="PANTHER" id="PTHR44943">
    <property type="entry name" value="CELLULOSE SYNTHASE OPERON PROTEIN C"/>
    <property type="match status" value="1"/>
</dbReference>
<feature type="repeat" description="TPR" evidence="3">
    <location>
        <begin position="96"/>
        <end position="129"/>
    </location>
</feature>
<keyword evidence="2 3" id="KW-0802">TPR repeat</keyword>
<accession>A0ABY5ARB2</accession>
<dbReference type="PANTHER" id="PTHR44943:SF8">
    <property type="entry name" value="TPR REPEAT-CONTAINING PROTEIN MJ0263"/>
    <property type="match status" value="1"/>
</dbReference>
<dbReference type="InterPro" id="IPR019734">
    <property type="entry name" value="TPR_rpt"/>
</dbReference>
<keyword evidence="1" id="KW-0677">Repeat</keyword>
<evidence type="ECO:0000256" key="3">
    <source>
        <dbReference type="PROSITE-ProRule" id="PRU00339"/>
    </source>
</evidence>
<feature type="repeat" description="TPR" evidence="3">
    <location>
        <begin position="130"/>
        <end position="163"/>
    </location>
</feature>
<evidence type="ECO:0000313" key="5">
    <source>
        <dbReference type="Proteomes" id="UP001056708"/>
    </source>
</evidence>
<dbReference type="Gene3D" id="1.25.40.10">
    <property type="entry name" value="Tetratricopeptide repeat domain"/>
    <property type="match status" value="1"/>
</dbReference>
<dbReference type="PROSITE" id="PS50005">
    <property type="entry name" value="TPR"/>
    <property type="match status" value="2"/>
</dbReference>
<gene>
    <name evidence="4" type="ORF">NEA10_01120</name>
</gene>
<name>A0ABY5ARB2_9CYAN</name>
<dbReference type="InterPro" id="IPR051685">
    <property type="entry name" value="Ycf3/AcsC/BcsC/TPR_MFPF"/>
</dbReference>
<sequence>MRSLLPSVTVAVTIALFGSTQGAIASKFFEAGGLRGIPQIPDSAGFSENNYQLDDLEDLCSNADPLTALDACSEAIQRQNCHQQEVLDPQLFPKCAILFDNLGALLEQTGRYDDALTALDYAAELQPRDANIWYNLGIVYVRLQRYEQALEAFDKASVLDPNDTQAQKQADLLRQLLGPGLH</sequence>
<dbReference type="PROSITE" id="PS50293">
    <property type="entry name" value="TPR_REGION"/>
    <property type="match status" value="1"/>
</dbReference>
<dbReference type="RefSeq" id="WP_252663400.1">
    <property type="nucleotide sequence ID" value="NZ_CP098611.1"/>
</dbReference>
<keyword evidence="5" id="KW-1185">Reference proteome</keyword>
<reference evidence="4" key="1">
    <citation type="submission" date="2022-06" db="EMBL/GenBank/DDBJ databases">
        <title>Genome sequence of Phormidium yuhuli AB48 isolated from an industrial photobioreactor environment.</title>
        <authorList>
            <person name="Qiu Y."/>
            <person name="Noonan A.J.C."/>
            <person name="Dofher K."/>
            <person name="Koch M."/>
            <person name="Kieft B."/>
            <person name="Lin X."/>
            <person name="Ziels R.M."/>
            <person name="Hallam S.J."/>
        </authorList>
    </citation>
    <scope>NUCLEOTIDE SEQUENCE</scope>
    <source>
        <strain evidence="4">AB48</strain>
    </source>
</reference>